<feature type="repeat" description="ANK" evidence="3">
    <location>
        <begin position="97"/>
        <end position="129"/>
    </location>
</feature>
<dbReference type="Gene3D" id="1.25.40.20">
    <property type="entry name" value="Ankyrin repeat-containing domain"/>
    <property type="match status" value="3"/>
</dbReference>
<dbReference type="Pfam" id="PF13637">
    <property type="entry name" value="Ank_4"/>
    <property type="match status" value="1"/>
</dbReference>
<dbReference type="InterPro" id="IPR036770">
    <property type="entry name" value="Ankyrin_rpt-contain_sf"/>
</dbReference>
<keyword evidence="2 3" id="KW-0040">ANK repeat</keyword>
<dbReference type="InterPro" id="IPR002110">
    <property type="entry name" value="Ankyrin_rpt"/>
</dbReference>
<keyword evidence="1" id="KW-0677">Repeat</keyword>
<dbReference type="EMBL" id="JAVRJZ010000009">
    <property type="protein sequence ID" value="KAK2718167.1"/>
    <property type="molecule type" value="Genomic_DNA"/>
</dbReference>
<dbReference type="InterPro" id="IPR050663">
    <property type="entry name" value="Ankyrin-SOCS_Box"/>
</dbReference>
<reference evidence="4" key="1">
    <citation type="submission" date="2023-07" db="EMBL/GenBank/DDBJ databases">
        <title>Chromosome-level genome assembly of Artemia franciscana.</title>
        <authorList>
            <person name="Jo E."/>
        </authorList>
    </citation>
    <scope>NUCLEOTIDE SEQUENCE</scope>
    <source>
        <tissue evidence="4">Whole body</tissue>
    </source>
</reference>
<sequence>MGSSPLYMDNPNVNLVTKNKNGSPFLASVFRGNVKVIKMILNKGADINTKLECGSTALHIATSLPYMKRRKIEIALGQEICKLLLSKRANVNAQKKDGTTALHNATSSWNKELCIILLEKGANINAKLNCGSTALHIATNLLEIEKSDIVYGNILWKYRKAERYWKIPSFRKIALEICELLLSKGADVNAQKKNGTTALHNAVSICNVELCKMLLNWGANVNATQTLSEFGANIHPADEEGRTALHNALRNVNVEQLQCESSPLSPIVKLLVLHPLRIRTPNVSSAE</sequence>
<dbReference type="GO" id="GO:0005634">
    <property type="term" value="C:nucleus"/>
    <property type="evidence" value="ECO:0007669"/>
    <property type="project" value="TreeGrafter"/>
</dbReference>
<evidence type="ECO:0000313" key="5">
    <source>
        <dbReference type="Proteomes" id="UP001187531"/>
    </source>
</evidence>
<keyword evidence="5" id="KW-1185">Reference proteome</keyword>
<dbReference type="GO" id="GO:0045944">
    <property type="term" value="P:positive regulation of transcription by RNA polymerase II"/>
    <property type="evidence" value="ECO:0007669"/>
    <property type="project" value="TreeGrafter"/>
</dbReference>
<feature type="repeat" description="ANK" evidence="3">
    <location>
        <begin position="194"/>
        <end position="226"/>
    </location>
</feature>
<dbReference type="PANTHER" id="PTHR24193:SF121">
    <property type="entry name" value="ADA2A-CONTAINING COMPLEX COMPONENT 3, ISOFORM D"/>
    <property type="match status" value="1"/>
</dbReference>
<dbReference type="SUPFAM" id="SSF48403">
    <property type="entry name" value="Ankyrin repeat"/>
    <property type="match status" value="1"/>
</dbReference>
<dbReference type="PRINTS" id="PR01415">
    <property type="entry name" value="ANKYRIN"/>
</dbReference>
<evidence type="ECO:0000313" key="4">
    <source>
        <dbReference type="EMBL" id="KAK2718167.1"/>
    </source>
</evidence>
<evidence type="ECO:0000256" key="2">
    <source>
        <dbReference type="ARBA" id="ARBA00023043"/>
    </source>
</evidence>
<proteinExistence type="predicted"/>
<dbReference type="Pfam" id="PF12796">
    <property type="entry name" value="Ank_2"/>
    <property type="match status" value="2"/>
</dbReference>
<dbReference type="PROSITE" id="PS50088">
    <property type="entry name" value="ANK_REPEAT"/>
    <property type="match status" value="3"/>
</dbReference>
<name>A0AA88L5Z0_ARTSF</name>
<organism evidence="4 5">
    <name type="scientific">Artemia franciscana</name>
    <name type="common">Brine shrimp</name>
    <name type="synonym">Artemia sanfranciscana</name>
    <dbReference type="NCBI Taxonomy" id="6661"/>
    <lineage>
        <taxon>Eukaryota</taxon>
        <taxon>Metazoa</taxon>
        <taxon>Ecdysozoa</taxon>
        <taxon>Arthropoda</taxon>
        <taxon>Crustacea</taxon>
        <taxon>Branchiopoda</taxon>
        <taxon>Anostraca</taxon>
        <taxon>Artemiidae</taxon>
        <taxon>Artemia</taxon>
    </lineage>
</organism>
<dbReference type="PANTHER" id="PTHR24193">
    <property type="entry name" value="ANKYRIN REPEAT PROTEIN"/>
    <property type="match status" value="1"/>
</dbReference>
<accession>A0AA88L5Z0</accession>
<gene>
    <name evidence="4" type="ORF">QYM36_005471</name>
</gene>
<protein>
    <submittedName>
        <fullName evidence="4">Uncharacterized protein</fullName>
    </submittedName>
</protein>
<dbReference type="GO" id="GO:0000976">
    <property type="term" value="F:transcription cis-regulatory region binding"/>
    <property type="evidence" value="ECO:0007669"/>
    <property type="project" value="TreeGrafter"/>
</dbReference>
<feature type="repeat" description="ANK" evidence="3">
    <location>
        <begin position="20"/>
        <end position="52"/>
    </location>
</feature>
<dbReference type="Proteomes" id="UP001187531">
    <property type="component" value="Unassembled WGS sequence"/>
</dbReference>
<evidence type="ECO:0000256" key="1">
    <source>
        <dbReference type="ARBA" id="ARBA00022737"/>
    </source>
</evidence>
<evidence type="ECO:0000256" key="3">
    <source>
        <dbReference type="PROSITE-ProRule" id="PRU00023"/>
    </source>
</evidence>
<dbReference type="AlphaFoldDB" id="A0AA88L5Z0"/>
<dbReference type="SMART" id="SM00248">
    <property type="entry name" value="ANK"/>
    <property type="match status" value="6"/>
</dbReference>
<dbReference type="PROSITE" id="PS50297">
    <property type="entry name" value="ANK_REP_REGION"/>
    <property type="match status" value="3"/>
</dbReference>
<comment type="caution">
    <text evidence="4">The sequence shown here is derived from an EMBL/GenBank/DDBJ whole genome shotgun (WGS) entry which is preliminary data.</text>
</comment>